<feature type="transmembrane region" description="Helical" evidence="1">
    <location>
        <begin position="34"/>
        <end position="56"/>
    </location>
</feature>
<dbReference type="Pfam" id="PF00487">
    <property type="entry name" value="FA_desaturase"/>
    <property type="match status" value="1"/>
</dbReference>
<feature type="transmembrane region" description="Helical" evidence="1">
    <location>
        <begin position="206"/>
        <end position="225"/>
    </location>
</feature>
<dbReference type="PANTHER" id="PTHR12879">
    <property type="entry name" value="SPHINGOLIPID DELTA 4 DESATURASE/C-4 HYDROXYLASE PROTEIN DES2"/>
    <property type="match status" value="1"/>
</dbReference>
<evidence type="ECO:0000256" key="1">
    <source>
        <dbReference type="SAM" id="Phobius"/>
    </source>
</evidence>
<feature type="transmembrane region" description="Helical" evidence="1">
    <location>
        <begin position="62"/>
        <end position="87"/>
    </location>
</feature>
<feature type="transmembrane region" description="Helical" evidence="1">
    <location>
        <begin position="231"/>
        <end position="248"/>
    </location>
</feature>
<keyword evidence="1" id="KW-1133">Transmembrane helix</keyword>
<evidence type="ECO:0000313" key="4">
    <source>
        <dbReference type="Proteomes" id="UP001163624"/>
    </source>
</evidence>
<evidence type="ECO:0000313" key="3">
    <source>
        <dbReference type="EMBL" id="WAI52383.1"/>
    </source>
</evidence>
<dbReference type="EMBL" id="CP113432">
    <property type="protein sequence ID" value="WAI52383.1"/>
    <property type="molecule type" value="Genomic_DNA"/>
</dbReference>
<protein>
    <submittedName>
        <fullName evidence="3">Fatty acid desaturase family protein</fullName>
    </submittedName>
</protein>
<keyword evidence="1" id="KW-0812">Transmembrane</keyword>
<dbReference type="Proteomes" id="UP001163624">
    <property type="component" value="Chromosome"/>
</dbReference>
<keyword evidence="1" id="KW-0472">Membrane</keyword>
<dbReference type="CDD" id="cd03510">
    <property type="entry name" value="Rhizobitoxine-FADS-like"/>
    <property type="match status" value="1"/>
</dbReference>
<accession>A0ABY7A8F1</accession>
<evidence type="ECO:0000259" key="2">
    <source>
        <dbReference type="Pfam" id="PF00487"/>
    </source>
</evidence>
<organism evidence="3 4">
    <name type="scientific">Pseudomonas triclosanedens</name>
    <dbReference type="NCBI Taxonomy" id="2961893"/>
    <lineage>
        <taxon>Bacteria</taxon>
        <taxon>Pseudomonadati</taxon>
        <taxon>Pseudomonadota</taxon>
        <taxon>Gammaproteobacteria</taxon>
        <taxon>Pseudomonadales</taxon>
        <taxon>Pseudomonadaceae</taxon>
        <taxon>Pseudomonas</taxon>
    </lineage>
</organism>
<reference evidence="3" key="1">
    <citation type="submission" date="2022-11" db="EMBL/GenBank/DDBJ databases">
        <title>Pseudomonas triclosanedens sp. nov., a triclosan degrader isolated from activated sludge.</title>
        <authorList>
            <person name="Yin Y."/>
            <person name="Lu Z."/>
        </authorList>
    </citation>
    <scope>NUCLEOTIDE SEQUENCE</scope>
    <source>
        <strain evidence="3">ZM23</strain>
    </source>
</reference>
<keyword evidence="4" id="KW-1185">Reference proteome</keyword>
<dbReference type="PANTHER" id="PTHR12879:SF8">
    <property type="entry name" value="SPHINGOLIPID DELTA(4)-DESATURASE DES1"/>
    <property type="match status" value="1"/>
</dbReference>
<proteinExistence type="predicted"/>
<dbReference type="RefSeq" id="WP_254476511.1">
    <property type="nucleotide sequence ID" value="NZ_CP113432.1"/>
</dbReference>
<name>A0ABY7A8F1_9PSED</name>
<sequence length="336" mass="37824">MLQDSTVNQERSRRKITDVFSRDEIRMLTERSDLMGFAAVGFTWGVIALAFVAMAWAGSQPLIVAIPVFLIALAVLAGRQLALAILMHDASHGTLFKTRFLNEVLVDWICARPIWNDLKKYRTHHLVHHAKTGQPEDTDLSLVAPFPTTRASLVRKLLRDISGLTGIKFFVGRFLMDAGYLKWTVANDRTVLPADGQTFSSRARMFVRNVTPTVITNAVLFGVLWATGHPWLYLAWILAYMTPFAAFVRIRSMAEHACTEVSADSFLNTRTTRAGLIARATVAPINVNYHIEHHVMASVPYFRLPLMHRMLRERNAIDEPPGYLEVLRIVSSQKPA</sequence>
<dbReference type="InterPro" id="IPR005804">
    <property type="entry name" value="FA_desaturase_dom"/>
</dbReference>
<feature type="domain" description="Fatty acid desaturase" evidence="2">
    <location>
        <begin position="68"/>
        <end position="313"/>
    </location>
</feature>
<gene>
    <name evidence="3" type="ORF">OU419_14375</name>
</gene>